<dbReference type="Proteomes" id="UP001221757">
    <property type="component" value="Unassembled WGS sequence"/>
</dbReference>
<evidence type="ECO:0000313" key="1">
    <source>
        <dbReference type="EMBL" id="KAJ7629840.1"/>
    </source>
</evidence>
<protein>
    <submittedName>
        <fullName evidence="1">Uncharacterized protein</fullName>
    </submittedName>
</protein>
<gene>
    <name evidence="1" type="ORF">B0H17DRAFT_1150456</name>
</gene>
<comment type="caution">
    <text evidence="1">The sequence shown here is derived from an EMBL/GenBank/DDBJ whole genome shotgun (WGS) entry which is preliminary data.</text>
</comment>
<dbReference type="AlphaFoldDB" id="A0AAD7BSM3"/>
<sequence length="206" mass="22898">MFIKDCLGTISEVPIAPDRYSVLPRAQRALAVTALITSGNETSEKYVIGIVFIEDEVHWRSKLTGWWSSDSQERTTKGLAEIPSPPTSKLGRFIKAPWQPDFFMEYIFIPELDNAHRELSIGGTSKLSHDVLGSPGSYWQQFRCKFLTGAMVAPSGLSAAVENLRRDLVSALRGNCRICSCADGESGFHEGCMTHNIQERKQAECK</sequence>
<keyword evidence="2" id="KW-1185">Reference proteome</keyword>
<accession>A0AAD7BSM3</accession>
<organism evidence="1 2">
    <name type="scientific">Mycena rosella</name>
    <name type="common">Pink bonnet</name>
    <name type="synonym">Agaricus rosellus</name>
    <dbReference type="NCBI Taxonomy" id="1033263"/>
    <lineage>
        <taxon>Eukaryota</taxon>
        <taxon>Fungi</taxon>
        <taxon>Dikarya</taxon>
        <taxon>Basidiomycota</taxon>
        <taxon>Agaricomycotina</taxon>
        <taxon>Agaricomycetes</taxon>
        <taxon>Agaricomycetidae</taxon>
        <taxon>Agaricales</taxon>
        <taxon>Marasmiineae</taxon>
        <taxon>Mycenaceae</taxon>
        <taxon>Mycena</taxon>
    </lineage>
</organism>
<reference evidence="1" key="1">
    <citation type="submission" date="2023-03" db="EMBL/GenBank/DDBJ databases">
        <title>Massive genome expansion in bonnet fungi (Mycena s.s.) driven by repeated elements and novel gene families across ecological guilds.</title>
        <authorList>
            <consortium name="Lawrence Berkeley National Laboratory"/>
            <person name="Harder C.B."/>
            <person name="Miyauchi S."/>
            <person name="Viragh M."/>
            <person name="Kuo A."/>
            <person name="Thoen E."/>
            <person name="Andreopoulos B."/>
            <person name="Lu D."/>
            <person name="Skrede I."/>
            <person name="Drula E."/>
            <person name="Henrissat B."/>
            <person name="Morin E."/>
            <person name="Kohler A."/>
            <person name="Barry K."/>
            <person name="LaButti K."/>
            <person name="Morin E."/>
            <person name="Salamov A."/>
            <person name="Lipzen A."/>
            <person name="Mereny Z."/>
            <person name="Hegedus B."/>
            <person name="Baldrian P."/>
            <person name="Stursova M."/>
            <person name="Weitz H."/>
            <person name="Taylor A."/>
            <person name="Grigoriev I.V."/>
            <person name="Nagy L.G."/>
            <person name="Martin F."/>
            <person name="Kauserud H."/>
        </authorList>
    </citation>
    <scope>NUCLEOTIDE SEQUENCE</scope>
    <source>
        <strain evidence="1">CBHHK067</strain>
    </source>
</reference>
<evidence type="ECO:0000313" key="2">
    <source>
        <dbReference type="Proteomes" id="UP001221757"/>
    </source>
</evidence>
<dbReference type="EMBL" id="JARKIE010000531">
    <property type="protein sequence ID" value="KAJ7629840.1"/>
    <property type="molecule type" value="Genomic_DNA"/>
</dbReference>
<proteinExistence type="predicted"/>
<name>A0AAD7BSM3_MYCRO</name>